<sequence>MVWAVVNEGQHRRWTTTGLWRLEHRPEDEVSQGEPLLRMQAGQYLAALTAPRRHRRRAAKLADFHTSPVRFLFALWVNSGNGDTASARPIFSSECFPNESNSCQMLLQGKVVADVVYLWPQMLETCRRIQDVQEPASHAEDPGDPACRGSINASLCLEKPGGALPATILMAPSSPPPAANSPCLCIIHHTRRATTSSGEKEDGLSFAHHSCPMPPLGISLSSPWIYSASLDSVVSVWSLPPPEHKKYAP</sequence>
<dbReference type="EMBL" id="PGCJ01001387">
    <property type="protein sequence ID" value="PLW05799.1"/>
    <property type="molecule type" value="Genomic_DNA"/>
</dbReference>
<protein>
    <submittedName>
        <fullName evidence="1">Uncharacterized protein</fullName>
    </submittedName>
</protein>
<keyword evidence="3" id="KW-1185">Reference proteome</keyword>
<evidence type="ECO:0000313" key="1">
    <source>
        <dbReference type="EMBL" id="PLW05799.1"/>
    </source>
</evidence>
<reference evidence="1 3" key="1">
    <citation type="submission" date="2017-11" db="EMBL/GenBank/DDBJ databases">
        <title>De novo assembly and phasing of dikaryotic genomes from two isolates of Puccinia coronata f. sp. avenae, the causal agent of oat crown rust.</title>
        <authorList>
            <person name="Miller M.E."/>
            <person name="Zhang Y."/>
            <person name="Omidvar V."/>
            <person name="Sperschneider J."/>
            <person name="Schwessinger B."/>
            <person name="Raley C."/>
            <person name="Palmer J.M."/>
            <person name="Garnica D."/>
            <person name="Upadhyaya N."/>
            <person name="Rathjen J."/>
            <person name="Taylor J.M."/>
            <person name="Park R.F."/>
            <person name="Dodds P.N."/>
            <person name="Hirsch C.D."/>
            <person name="Kianian S.F."/>
            <person name="Figueroa M."/>
        </authorList>
    </citation>
    <scope>NUCLEOTIDE SEQUENCE [LARGE SCALE GENOMIC DNA]</scope>
    <source>
        <strain evidence="1">12NC29</strain>
    </source>
</reference>
<evidence type="ECO:0000313" key="3">
    <source>
        <dbReference type="Proteomes" id="UP000235388"/>
    </source>
</evidence>
<evidence type="ECO:0000313" key="2">
    <source>
        <dbReference type="EMBL" id="PLW58746.1"/>
    </source>
</evidence>
<dbReference type="Proteomes" id="UP000235388">
    <property type="component" value="Unassembled WGS sequence"/>
</dbReference>
<organism evidence="1 3">
    <name type="scientific">Puccinia coronata f. sp. avenae</name>
    <dbReference type="NCBI Taxonomy" id="200324"/>
    <lineage>
        <taxon>Eukaryota</taxon>
        <taxon>Fungi</taxon>
        <taxon>Dikarya</taxon>
        <taxon>Basidiomycota</taxon>
        <taxon>Pucciniomycotina</taxon>
        <taxon>Pucciniomycetes</taxon>
        <taxon>Pucciniales</taxon>
        <taxon>Pucciniaceae</taxon>
        <taxon>Puccinia</taxon>
    </lineage>
</organism>
<gene>
    <name evidence="2" type="ORF">PCANC_00361</name>
    <name evidence="1" type="ORF">PCANC_27655</name>
</gene>
<dbReference type="AlphaFoldDB" id="A0A2N5RXS7"/>
<name>A0A2N5RXS7_9BASI</name>
<dbReference type="EMBL" id="PGCJ01000001">
    <property type="protein sequence ID" value="PLW58746.1"/>
    <property type="molecule type" value="Genomic_DNA"/>
</dbReference>
<proteinExistence type="predicted"/>
<comment type="caution">
    <text evidence="1">The sequence shown here is derived from an EMBL/GenBank/DDBJ whole genome shotgun (WGS) entry which is preliminary data.</text>
</comment>
<accession>A0A2N5RXS7</accession>